<dbReference type="SUPFAM" id="SSF53098">
    <property type="entry name" value="Ribonuclease H-like"/>
    <property type="match status" value="1"/>
</dbReference>
<dbReference type="AlphaFoldDB" id="A0A547Q844"/>
<evidence type="ECO:0000313" key="2">
    <source>
        <dbReference type="EMBL" id="TRD22539.1"/>
    </source>
</evidence>
<keyword evidence="3" id="KW-1185">Reference proteome</keyword>
<organism evidence="2 3">
    <name type="scientific">Palleronia caenipelagi</name>
    <dbReference type="NCBI Taxonomy" id="2489174"/>
    <lineage>
        <taxon>Bacteria</taxon>
        <taxon>Pseudomonadati</taxon>
        <taxon>Pseudomonadota</taxon>
        <taxon>Alphaproteobacteria</taxon>
        <taxon>Rhodobacterales</taxon>
        <taxon>Roseobacteraceae</taxon>
        <taxon>Palleronia</taxon>
    </lineage>
</organism>
<dbReference type="GO" id="GO:0015074">
    <property type="term" value="P:DNA integration"/>
    <property type="evidence" value="ECO:0007669"/>
    <property type="project" value="InterPro"/>
</dbReference>
<protein>
    <submittedName>
        <fullName evidence="2">Transposase family protein</fullName>
    </submittedName>
</protein>
<feature type="domain" description="Integrase catalytic" evidence="1">
    <location>
        <begin position="284"/>
        <end position="481"/>
    </location>
</feature>
<sequence>MTTPVIIPLRAVADASQRSLRGLQKAAKNGHRWSGFDLPFVQMNDTQRDSSRRRWALDLSRASSEFLDAFPALRSHLAPNNVDVSRDRSSKVEPWRLRVQSERFDIIRPAIDTPPRSAERAAALKLIASKPINYRGKPQKLTVKALRGWLQAYEQEGLIGLTPKANGQPGKVRVLVSRAWDHEIDLPDDVRVEVAKKVAADARSMMANDGVSQREVLRLSGQRLARHCAEHGSKLPSSKLKQICRLNAKWADRAGLKQYALVATHDKDHKAFQDAEVARIRRDLHSTPMGLLIGDVHYADILVEEEAEPVRVRLIAWLDASSLFAWVTPVFLSKGKGIRQEDVAASLAQVAMCPHGGIPQEFYLDNGSEYGQIMPSMGRLAVLADREFKVTLARPYSPTSKGEIEGFFGILEPIFKGLPGWIGGDRTNKKTANKGKVVEPYKRGLDHLAQDILAAVAIYNDRPQTGRLNGLSPIEMLERRIDETGFVARVPSERAFDLMFSKSETRKIRQSMIEYDHRQWYCRDLAKLPAGTRVEILIPLRGVSDLLFVRHRDLGDGCWVQPEQIYQHGDRDGARRQSELERHKKDVVRALRQQIDPTISTFEFQKQAIERIAPNAPSPEFWTQAIDKTAVPPGPAEIEADEDQKRRAEIEDFLRHYRAGEERRAGET</sequence>
<dbReference type="EMBL" id="VFSV01000005">
    <property type="protein sequence ID" value="TRD22539.1"/>
    <property type="molecule type" value="Genomic_DNA"/>
</dbReference>
<dbReference type="RefSeq" id="WP_142833483.1">
    <property type="nucleotide sequence ID" value="NZ_VFSV01000005.1"/>
</dbReference>
<name>A0A547Q844_9RHOB</name>
<dbReference type="Gene3D" id="3.30.420.10">
    <property type="entry name" value="Ribonuclease H-like superfamily/Ribonuclease H"/>
    <property type="match status" value="1"/>
</dbReference>
<dbReference type="InterPro" id="IPR001584">
    <property type="entry name" value="Integrase_cat-core"/>
</dbReference>
<accession>A0A547Q844</accession>
<dbReference type="InterPro" id="IPR012337">
    <property type="entry name" value="RNaseH-like_sf"/>
</dbReference>
<dbReference type="Proteomes" id="UP000318590">
    <property type="component" value="Unassembled WGS sequence"/>
</dbReference>
<evidence type="ECO:0000259" key="1">
    <source>
        <dbReference type="PROSITE" id="PS50994"/>
    </source>
</evidence>
<reference evidence="2 3" key="1">
    <citation type="submission" date="2019-06" db="EMBL/GenBank/DDBJ databases">
        <title>Paenimaribius caenipelagi gen. nov., sp. nov., isolated from a tidal flat.</title>
        <authorList>
            <person name="Yoon J.-H."/>
        </authorList>
    </citation>
    <scope>NUCLEOTIDE SEQUENCE [LARGE SCALE GENOMIC DNA]</scope>
    <source>
        <strain evidence="2 3">JBTF-M29</strain>
    </source>
</reference>
<comment type="caution">
    <text evidence="2">The sequence shown here is derived from an EMBL/GenBank/DDBJ whole genome shotgun (WGS) entry which is preliminary data.</text>
</comment>
<dbReference type="OrthoDB" id="5287589at2"/>
<evidence type="ECO:0000313" key="3">
    <source>
        <dbReference type="Proteomes" id="UP000318590"/>
    </source>
</evidence>
<dbReference type="PROSITE" id="PS50994">
    <property type="entry name" value="INTEGRASE"/>
    <property type="match status" value="1"/>
</dbReference>
<gene>
    <name evidence="2" type="ORF">FEV53_03750</name>
</gene>
<proteinExistence type="predicted"/>
<dbReference type="GO" id="GO:0003676">
    <property type="term" value="F:nucleic acid binding"/>
    <property type="evidence" value="ECO:0007669"/>
    <property type="project" value="InterPro"/>
</dbReference>
<dbReference type="InterPro" id="IPR036397">
    <property type="entry name" value="RNaseH_sf"/>
</dbReference>